<dbReference type="EMBL" id="WQKZ01000002">
    <property type="protein sequence ID" value="MVN76409.1"/>
    <property type="molecule type" value="Genomic_DNA"/>
</dbReference>
<gene>
    <name evidence="2" type="ORF">GO988_08735</name>
</gene>
<organism evidence="2 3">
    <name type="scientific">Hymenobacter ginkgonis</name>
    <dbReference type="NCBI Taxonomy" id="2682976"/>
    <lineage>
        <taxon>Bacteria</taxon>
        <taxon>Pseudomonadati</taxon>
        <taxon>Bacteroidota</taxon>
        <taxon>Cytophagia</taxon>
        <taxon>Cytophagales</taxon>
        <taxon>Hymenobacteraceae</taxon>
        <taxon>Hymenobacter</taxon>
    </lineage>
</organism>
<evidence type="ECO:0000313" key="3">
    <source>
        <dbReference type="Proteomes" id="UP000441336"/>
    </source>
</evidence>
<reference evidence="2 3" key="1">
    <citation type="submission" date="2019-12" db="EMBL/GenBank/DDBJ databases">
        <title>Hymenobacter sp. HMF4947 Genome sequencing and assembly.</title>
        <authorList>
            <person name="Kang H."/>
            <person name="Cha I."/>
            <person name="Kim H."/>
            <person name="Joh K."/>
        </authorList>
    </citation>
    <scope>NUCLEOTIDE SEQUENCE [LARGE SCALE GENOMIC DNA]</scope>
    <source>
        <strain evidence="2 3">HMF4947</strain>
    </source>
</reference>
<evidence type="ECO:0000256" key="1">
    <source>
        <dbReference type="SAM" id="SignalP"/>
    </source>
</evidence>
<comment type="caution">
    <text evidence="2">The sequence shown here is derived from an EMBL/GenBank/DDBJ whole genome shotgun (WGS) entry which is preliminary data.</text>
</comment>
<dbReference type="RefSeq" id="WP_157564270.1">
    <property type="nucleotide sequence ID" value="NZ_WQKZ01000002.1"/>
</dbReference>
<keyword evidence="1" id="KW-0732">Signal</keyword>
<evidence type="ECO:0008006" key="4">
    <source>
        <dbReference type="Google" id="ProtNLM"/>
    </source>
</evidence>
<protein>
    <recommendedName>
        <fullName evidence="4">T9SS type A sorting domain-containing protein</fullName>
    </recommendedName>
</protein>
<dbReference type="Proteomes" id="UP000441336">
    <property type="component" value="Unassembled WGS sequence"/>
</dbReference>
<dbReference type="AlphaFoldDB" id="A0A7K1TDD4"/>
<feature type="signal peptide" evidence="1">
    <location>
        <begin position="1"/>
        <end position="22"/>
    </location>
</feature>
<sequence length="804" mass="84196">MKKLYTVVKAMPLLLATLGAQAQYTFSSPSPYTQDFGNMATGNTATAGYTQFGSDGTASNLQGMIVGYSPAGSTAFYVLGGAVGPNDGSNSNPGAYSFGDMGSTERALGGIAGGFTGRGYIAVRLRNNLGVPIKNLDIRYAFEQWYNSTISTNAKFTTYYRQYPSTGTAYAPADLAEDKTATTTTWTRVPELDLPAPATGTEKGLTNGNSDTYKRTTEYRLMNVNLAQSDEIIVCFEYVFSPTTNGNGMGIDDIVINPETNVLYSKTTGNLDNTATGTSATWGQNPDGSNPLARAVDFTASDVTYYVQGTNTATRLGSGSWQVTGTNSHVVVGTAAAPATLYIAPTDNITATIDVPSSSTLRIDNNVPTTTGLKLGSLTTGSTVEYVYTNGGQNVLPAAYSNLTFSNSAKFLNAGAITVGGTLILPKSITLGNYNLTMLRNAVLNRASTGLVIATGRGEYRATVIGAQGSSVPVLFPVATTATTYVPVFITAGSTDKDETYRVRAIDNVYAAYNNPGTNANAVWTSSGTPLTNTANVNTTWFISHETSATVAATLKLGWNTNKQGSSFVQGSAYIDHYSTKWDGVIQDAGATTPDGTGQSTVQRTGVSNFSPFAITSNPSSGPLPVQLVAFEAQRAGATVACTWTTASEQNNDHFVVERSLNGEDFAPLGTVAGYGSSAQAHTYTFVDKRPATGLAYYRLQQVDGDGSASYSPIVAVRTGKAATLVAVPNPSTGQFSLQTDYSAPTQVQALVQNAMGQNILSASQLVPAGPSALPLDLSGQPAGVYLVQLLGPTGPATLRLLKY</sequence>
<keyword evidence="3" id="KW-1185">Reference proteome</keyword>
<accession>A0A7K1TDD4</accession>
<evidence type="ECO:0000313" key="2">
    <source>
        <dbReference type="EMBL" id="MVN76409.1"/>
    </source>
</evidence>
<feature type="chain" id="PRO_5029633773" description="T9SS type A sorting domain-containing protein" evidence="1">
    <location>
        <begin position="23"/>
        <end position="804"/>
    </location>
</feature>
<name>A0A7K1TDD4_9BACT</name>
<proteinExistence type="predicted"/>